<gene>
    <name evidence="1" type="ORF">ABS808_00450</name>
</gene>
<accession>A0AAU7YKM4</accession>
<name>A0AAU7YKM4_9RICK</name>
<reference evidence="1" key="1">
    <citation type="submission" date="2024-06" db="EMBL/GenBank/DDBJ databases">
        <title>Genome assembly of the Polyergus mexicanus.</title>
        <authorList>
            <person name="Cash E."/>
            <person name="Tustsui N.D."/>
            <person name="Ward P."/>
            <person name="Nguyen O."/>
            <person name="Sahasrabudhe R."/>
            <person name="Fairbairn C.W."/>
            <person name="Seligmann W.E."/>
            <person name="Sacco S."/>
            <person name="Beraut E."/>
            <person name="Miller C."/>
            <person name="Toffelmier E."/>
            <person name="Shaffer H.B."/>
        </authorList>
    </citation>
    <scope>NUCLEOTIDE SEQUENCE</scope>
    <source>
        <strain evidence="1">NDT 795.1</strain>
    </source>
</reference>
<dbReference type="EMBL" id="CP158586">
    <property type="protein sequence ID" value="XCA33348.1"/>
    <property type="molecule type" value="Genomic_DNA"/>
</dbReference>
<organism evidence="1">
    <name type="scientific">Wolbachia endosymbiont of Polyergus mexicanus</name>
    <dbReference type="NCBI Taxonomy" id="3171167"/>
    <lineage>
        <taxon>Bacteria</taxon>
        <taxon>Pseudomonadati</taxon>
        <taxon>Pseudomonadota</taxon>
        <taxon>Alphaproteobacteria</taxon>
        <taxon>Rickettsiales</taxon>
        <taxon>Anaplasmataceae</taxon>
        <taxon>Wolbachieae</taxon>
        <taxon>Wolbachia</taxon>
    </lineage>
</organism>
<dbReference type="InterPro" id="IPR010633">
    <property type="entry name" value="Phage_lambda_GpZ"/>
</dbReference>
<protein>
    <submittedName>
        <fullName evidence="1">Phage tail protein</fullName>
    </submittedName>
</protein>
<evidence type="ECO:0000313" key="1">
    <source>
        <dbReference type="EMBL" id="XCA33348.1"/>
    </source>
</evidence>
<sequence>MRINIEVTIESMDAERKKVEKAAVRALNKTAQWVRSQTVKQVSEEKQIPKKAMRKKLSVDKANRKRLWSVVKLSSQWIGVAKFGSIKQTKIGAKVGSRTYEGAFIATMKNGHIGIFRRRYTTSLPIDEIKVNTQAREIMKELAENEAERVFEKYFHQQLEYIK</sequence>
<dbReference type="Pfam" id="PF06763">
    <property type="entry name" value="Minor_tail_Z"/>
    <property type="match status" value="1"/>
</dbReference>
<dbReference type="AlphaFoldDB" id="A0AAU7YKM4"/>
<proteinExistence type="predicted"/>